<comment type="similarity">
    <text evidence="2 12">Belongs to the fatty acid desaturase type 1 family.</text>
</comment>
<keyword evidence="16" id="KW-1185">Reference proteome</keyword>
<evidence type="ECO:0000256" key="6">
    <source>
        <dbReference type="ARBA" id="ARBA00022989"/>
    </source>
</evidence>
<proteinExistence type="inferred from homology"/>
<evidence type="ECO:0000256" key="12">
    <source>
        <dbReference type="RuleBase" id="RU000581"/>
    </source>
</evidence>
<evidence type="ECO:0000256" key="2">
    <source>
        <dbReference type="ARBA" id="ARBA00009295"/>
    </source>
</evidence>
<feature type="transmembrane region" description="Helical" evidence="13">
    <location>
        <begin position="154"/>
        <end position="176"/>
    </location>
</feature>
<comment type="caution">
    <text evidence="15">The sequence shown here is derived from an EMBL/GenBank/DDBJ whole genome shotgun (WGS) entry which is preliminary data.</text>
</comment>
<evidence type="ECO:0000256" key="11">
    <source>
        <dbReference type="ARBA" id="ARBA00023160"/>
    </source>
</evidence>
<evidence type="ECO:0000259" key="14">
    <source>
        <dbReference type="Pfam" id="PF00487"/>
    </source>
</evidence>
<dbReference type="Pfam" id="PF00487">
    <property type="entry name" value="FA_desaturase"/>
    <property type="match status" value="1"/>
</dbReference>
<dbReference type="InterPro" id="IPR015876">
    <property type="entry name" value="Acyl-CoA_DS"/>
</dbReference>
<keyword evidence="3 12" id="KW-0444">Lipid biosynthesis</keyword>
<evidence type="ECO:0000256" key="5">
    <source>
        <dbReference type="ARBA" id="ARBA00022832"/>
    </source>
</evidence>
<keyword evidence="4 12" id="KW-0812">Transmembrane</keyword>
<dbReference type="GO" id="GO:0006636">
    <property type="term" value="P:unsaturated fatty acid biosynthetic process"/>
    <property type="evidence" value="ECO:0007669"/>
    <property type="project" value="TreeGrafter"/>
</dbReference>
<dbReference type="EMBL" id="JADBJN010000003">
    <property type="protein sequence ID" value="KAG5671194.1"/>
    <property type="molecule type" value="Genomic_DNA"/>
</dbReference>
<keyword evidence="9" id="KW-0443">Lipid metabolism</keyword>
<evidence type="ECO:0000256" key="8">
    <source>
        <dbReference type="ARBA" id="ARBA00023004"/>
    </source>
</evidence>
<evidence type="ECO:0000313" key="15">
    <source>
        <dbReference type="EMBL" id="KAG5671194.1"/>
    </source>
</evidence>
<keyword evidence="8" id="KW-0408">Iron</keyword>
<keyword evidence="7 12" id="KW-0560">Oxidoreductase</keyword>
<keyword evidence="10 13" id="KW-0472">Membrane</keyword>
<gene>
    <name evidence="15" type="ORF">PVAND_001405</name>
</gene>
<accession>A0A9J6BN44</accession>
<comment type="domain">
    <text evidence="12">The histidine box domains are involved in binding the catalytic metal ions.</text>
</comment>
<feature type="domain" description="Fatty acid desaturase" evidence="14">
    <location>
        <begin position="38"/>
        <end position="241"/>
    </location>
</feature>
<evidence type="ECO:0000256" key="9">
    <source>
        <dbReference type="ARBA" id="ARBA00023098"/>
    </source>
</evidence>
<evidence type="ECO:0000256" key="7">
    <source>
        <dbReference type="ARBA" id="ARBA00023002"/>
    </source>
</evidence>
<dbReference type="Proteomes" id="UP001107558">
    <property type="component" value="Chromosome 3"/>
</dbReference>
<protein>
    <recommendedName>
        <fullName evidence="14">Fatty acid desaturase domain-containing protein</fullName>
    </recommendedName>
</protein>
<sequence length="338" mass="40165">MGVKKFSWTNIIVFIILHWAFIVGSIETFTFRMNLPLYLFNLFYGFFIGFGITAGTHRLWAHGAYKANLPLRLFLTFWQTAAFQKSIYKWVRDHRLHHKFTDTNADPHNSLRGFFFSHIGWLLCEKHPDVIKFGKKIDLSDLERDPIVMFQHKYYYMLMPFCCWIIPIYIPTLWGISIYDSTIMCCVRYVSILHFTWLVNSYAHFWGNKPYDKNLTSTESYTVSMLAFGEGWHNYHHVFPYDYKTSEHGKYWCNYTTGFLEFCAKIGWATDLKTVSPEVICKRVLRTGDGSHPFAKNQFNQMTSEEENKYEEFVWGWQDKLLTKEERKYVTVINKTLT</sequence>
<evidence type="ECO:0000256" key="4">
    <source>
        <dbReference type="ARBA" id="ARBA00022692"/>
    </source>
</evidence>
<dbReference type="AlphaFoldDB" id="A0A9J6BN44"/>
<evidence type="ECO:0000256" key="1">
    <source>
        <dbReference type="ARBA" id="ARBA00004141"/>
    </source>
</evidence>
<evidence type="ECO:0000256" key="10">
    <source>
        <dbReference type="ARBA" id="ARBA00023136"/>
    </source>
</evidence>
<comment type="subcellular location">
    <subcellularLocation>
        <location evidence="1">Membrane</location>
        <topology evidence="1">Multi-pass membrane protein</topology>
    </subcellularLocation>
</comment>
<comment type="cofactor">
    <cofactor evidence="12">
        <name>Fe(2+)</name>
        <dbReference type="ChEBI" id="CHEBI:29033"/>
    </cofactor>
</comment>
<feature type="transmembrane region" description="Helical" evidence="13">
    <location>
        <begin position="6"/>
        <end position="26"/>
    </location>
</feature>
<dbReference type="OrthoDB" id="10260134at2759"/>
<keyword evidence="11 12" id="KW-0275">Fatty acid biosynthesis</keyword>
<keyword evidence="5" id="KW-0276">Fatty acid metabolism</keyword>
<dbReference type="PANTHER" id="PTHR11351">
    <property type="entry name" value="ACYL-COA DESATURASE"/>
    <property type="match status" value="1"/>
</dbReference>
<name>A0A9J6BN44_POLVA</name>
<dbReference type="PRINTS" id="PR00075">
    <property type="entry name" value="FACDDSATRASE"/>
</dbReference>
<reference evidence="15" key="1">
    <citation type="submission" date="2021-03" db="EMBL/GenBank/DDBJ databases">
        <title>Chromosome level genome of the anhydrobiotic midge Polypedilum vanderplanki.</title>
        <authorList>
            <person name="Yoshida Y."/>
            <person name="Kikawada T."/>
            <person name="Gusev O."/>
        </authorList>
    </citation>
    <scope>NUCLEOTIDE SEQUENCE</scope>
    <source>
        <strain evidence="15">NIAS01</strain>
        <tissue evidence="15">Whole body or cell culture</tissue>
    </source>
</reference>
<dbReference type="CDD" id="cd03505">
    <property type="entry name" value="Delta9-FADS-like"/>
    <property type="match status" value="1"/>
</dbReference>
<evidence type="ECO:0000313" key="16">
    <source>
        <dbReference type="Proteomes" id="UP001107558"/>
    </source>
</evidence>
<evidence type="ECO:0000256" key="3">
    <source>
        <dbReference type="ARBA" id="ARBA00022516"/>
    </source>
</evidence>
<dbReference type="GO" id="GO:0005506">
    <property type="term" value="F:iron ion binding"/>
    <property type="evidence" value="ECO:0007669"/>
    <property type="project" value="TreeGrafter"/>
</dbReference>
<dbReference type="PANTHER" id="PTHR11351:SF98">
    <property type="entry name" value="RE43130P"/>
    <property type="match status" value="1"/>
</dbReference>
<dbReference type="InterPro" id="IPR005804">
    <property type="entry name" value="FA_desaturase_dom"/>
</dbReference>
<dbReference type="GO" id="GO:0004768">
    <property type="term" value="F:stearoyl-CoA 9-desaturase activity"/>
    <property type="evidence" value="ECO:0007669"/>
    <property type="project" value="TreeGrafter"/>
</dbReference>
<feature type="transmembrane region" description="Helical" evidence="13">
    <location>
        <begin position="38"/>
        <end position="57"/>
    </location>
</feature>
<dbReference type="GO" id="GO:0005789">
    <property type="term" value="C:endoplasmic reticulum membrane"/>
    <property type="evidence" value="ECO:0007669"/>
    <property type="project" value="TreeGrafter"/>
</dbReference>
<evidence type="ECO:0000256" key="13">
    <source>
        <dbReference type="SAM" id="Phobius"/>
    </source>
</evidence>
<organism evidence="15 16">
    <name type="scientific">Polypedilum vanderplanki</name>
    <name type="common">Sleeping chironomid midge</name>
    <dbReference type="NCBI Taxonomy" id="319348"/>
    <lineage>
        <taxon>Eukaryota</taxon>
        <taxon>Metazoa</taxon>
        <taxon>Ecdysozoa</taxon>
        <taxon>Arthropoda</taxon>
        <taxon>Hexapoda</taxon>
        <taxon>Insecta</taxon>
        <taxon>Pterygota</taxon>
        <taxon>Neoptera</taxon>
        <taxon>Endopterygota</taxon>
        <taxon>Diptera</taxon>
        <taxon>Nematocera</taxon>
        <taxon>Chironomoidea</taxon>
        <taxon>Chironomidae</taxon>
        <taxon>Chironominae</taxon>
        <taxon>Polypedilum</taxon>
        <taxon>Polypedilum</taxon>
    </lineage>
</organism>
<keyword evidence="6 13" id="KW-1133">Transmembrane helix</keyword>